<dbReference type="AlphaFoldDB" id="A0A059E3Z3"/>
<gene>
    <name evidence="2" type="ORF">HY36_16005</name>
</gene>
<dbReference type="InterPro" id="IPR053161">
    <property type="entry name" value="Ulvan_degrading_GH"/>
</dbReference>
<name>A0A059E3Z3_9PROT</name>
<comment type="caution">
    <text evidence="2">The sequence shown here is derived from an EMBL/GenBank/DDBJ whole genome shotgun (WGS) entry which is preliminary data.</text>
</comment>
<evidence type="ECO:0000256" key="1">
    <source>
        <dbReference type="SAM" id="Phobius"/>
    </source>
</evidence>
<dbReference type="EMBL" id="AWFH01000010">
    <property type="protein sequence ID" value="KCZ62272.1"/>
    <property type="molecule type" value="Genomic_DNA"/>
</dbReference>
<dbReference type="PATRIC" id="fig|1280948.3.peg.1429"/>
<dbReference type="Gene3D" id="2.60.120.260">
    <property type="entry name" value="Galactose-binding domain-like"/>
    <property type="match status" value="1"/>
</dbReference>
<keyword evidence="3" id="KW-1185">Reference proteome</keyword>
<dbReference type="OrthoDB" id="9761519at2"/>
<dbReference type="RefSeq" id="WP_035550420.1">
    <property type="nucleotide sequence ID" value="NZ_AWFH01000010.1"/>
</dbReference>
<organism evidence="2 3">
    <name type="scientific">Hyphomonas atlantica</name>
    <dbReference type="NCBI Taxonomy" id="1280948"/>
    <lineage>
        <taxon>Bacteria</taxon>
        <taxon>Pseudomonadati</taxon>
        <taxon>Pseudomonadota</taxon>
        <taxon>Alphaproteobacteria</taxon>
        <taxon>Hyphomonadales</taxon>
        <taxon>Hyphomonadaceae</taxon>
        <taxon>Hyphomonas</taxon>
    </lineage>
</organism>
<evidence type="ECO:0008006" key="4">
    <source>
        <dbReference type="Google" id="ProtNLM"/>
    </source>
</evidence>
<accession>A0A059E3Z3</accession>
<dbReference type="SUPFAM" id="SSF49785">
    <property type="entry name" value="Galactose-binding domain-like"/>
    <property type="match status" value="1"/>
</dbReference>
<feature type="transmembrane region" description="Helical" evidence="1">
    <location>
        <begin position="7"/>
        <end position="30"/>
    </location>
</feature>
<sequence length="1029" mass="111996">MGRILKWLGIGIGALVVLALLAVAIGWFWLNGKIKSHMTLPDNNPEVSSLLEYREQVGAPKSAINLSYELDLTQPGALTHPPEERRPWTRWWWPGGDVSAETACAQLTAFDAKGFGGVEIQAFAAGLDIDSDEIQASIRSFGSDEFNAELSEVMACASDLNFDLYLNHLSGWPAGGPQVPVDEGLRELRFSEKTVSGGREVSFDLPAPKAGFGDHLMAYGEMAFSHASPGADLNNFVPELGQLVSVVAAKKIGGKRDGSPMVATDTVELDGASAIVLTDRVVDGRLSWDAPEGEWVIVSAWSQPSGSAPVLVAGDSSGFVVDHLDTEILSGHYAYAFGERTGLSAHYGDGFTGFFNDSIEFMADRLGTPDILEEFESRRGYDLAPLIPAVFVDVRDNFYVRDVARVYAAPSFKLTENDERIRFDYQKTISDLLVDRFVGGSADWAEARGLLSKGQSYGMDLDAIQALGRNHIPEMEQLYGGGSEFSLKLAGAAGLLYDRPVIASESFVWSEMGYAVSPARIKAAADKLFLSGVNQILYHGVPYDSDRPEYAEAFGEMGWHPFHGSGGEFNYSGNYGPESSIWNTLEEINTYLVRSQNLLQAGKPDADVLIYYPFLGFPSELSISEQAKDLFLFMGAMPDEVDRADKEAGGSIPFVKLPEIEKLESTLWLERLMPIVKELDERGITWTWINDDALTHRLDTLNTDQKILLFDTPWIELESAQALSAISDRVAIMGRTPTRQPGYLDHQVRDAQIADIMRVLEANRTLSDAGALQAWAKGNFVFAGASTVRRVTRVQSDDSAIHFLSNQSATATRVTVDVMLDEGSSLYAFDPKSGQAFKFEEASQGQVELAFPALASLFLIETPGELPGAVVYESLPIGEGISVTEWSLKAGTFEAELKSPLVDAASLEGFRDEGTGLVYSATTSVSEIPGPIYLVMERVEGSVAVSVNGSDLGRLVLPPYEIDISSALHAGENQITLTVTPPRFHELVARAESGEEPKMEFMAGLGEKKHPKIGLIGDVRLVTQSVLNP</sequence>
<dbReference type="PANTHER" id="PTHR36848">
    <property type="entry name" value="DNA-BINDING PROTEIN (PUTATIVE SECRETED PROTEIN)-RELATED"/>
    <property type="match status" value="1"/>
</dbReference>
<dbReference type="STRING" id="1280948.HY36_16005"/>
<protein>
    <recommendedName>
        <fullName evidence="4">Glycoside hydrolase</fullName>
    </recommendedName>
</protein>
<keyword evidence="1" id="KW-0812">Transmembrane</keyword>
<reference evidence="2 3" key="1">
    <citation type="journal article" date="2014" name="Antonie Van Leeuwenhoek">
        <title>Hyphomonas beringensis sp. nov. and Hyphomonas chukchiensis sp. nov., isolated from surface seawater of the Bering Sea and Chukchi Sea.</title>
        <authorList>
            <person name="Li C."/>
            <person name="Lai Q."/>
            <person name="Li G."/>
            <person name="Dong C."/>
            <person name="Wang J."/>
            <person name="Liao Y."/>
            <person name="Shao Z."/>
        </authorList>
    </citation>
    <scope>NUCLEOTIDE SEQUENCE [LARGE SCALE GENOMIC DNA]</scope>
    <source>
        <strain evidence="2 3">22II1-22F38</strain>
    </source>
</reference>
<keyword evidence="1" id="KW-1133">Transmembrane helix</keyword>
<dbReference type="Proteomes" id="UP000024547">
    <property type="component" value="Unassembled WGS sequence"/>
</dbReference>
<dbReference type="eggNOG" id="COG3250">
    <property type="taxonomic scope" value="Bacteria"/>
</dbReference>
<evidence type="ECO:0000313" key="3">
    <source>
        <dbReference type="Proteomes" id="UP000024547"/>
    </source>
</evidence>
<dbReference type="PANTHER" id="PTHR36848:SF2">
    <property type="entry name" value="SECRETED PROTEIN"/>
    <property type="match status" value="1"/>
</dbReference>
<keyword evidence="1" id="KW-0472">Membrane</keyword>
<dbReference type="Pfam" id="PF17132">
    <property type="entry name" value="Glyco_hydro_106"/>
    <property type="match status" value="2"/>
</dbReference>
<dbReference type="InterPro" id="IPR008979">
    <property type="entry name" value="Galactose-bd-like_sf"/>
</dbReference>
<evidence type="ECO:0000313" key="2">
    <source>
        <dbReference type="EMBL" id="KCZ62272.1"/>
    </source>
</evidence>
<proteinExistence type="predicted"/>